<protein>
    <submittedName>
        <fullName evidence="2">Retroviral-like aspartic protease family protein</fullName>
    </submittedName>
</protein>
<gene>
    <name evidence="2" type="ORF">NC998_08270</name>
</gene>
<dbReference type="SUPFAM" id="SSF50630">
    <property type="entry name" value="Acid proteases"/>
    <property type="match status" value="1"/>
</dbReference>
<accession>A0ABV0J5P2</accession>
<dbReference type="Proteomes" id="UP001464891">
    <property type="component" value="Unassembled WGS sequence"/>
</dbReference>
<dbReference type="Pfam" id="PF13975">
    <property type="entry name" value="gag-asp_proteas"/>
    <property type="match status" value="1"/>
</dbReference>
<keyword evidence="3" id="KW-1185">Reference proteome</keyword>
<sequence length="310" mass="32746">MPKLFPSRAILLIVSGVLTLASTGCSGSSIKPSAQSLSAPTPTSSPAPVAELPIDPSPVVIEEPASPPTPELDPFEFALDRAASAASIGASAQSQDDWKLVVSQWQEAIAFLKQVPNSSPYQLLVKEKISEYQQQLTYAKKQVSKPDGATEPPAESVIALAPPPIPQPLEASRSNVATRPAQPAPRRERVFEAPIKRREGGTPVIDVTFNGNQTFEMIVDTGASGTLITQQMAAAMGVKPVTKALVDTASQKGVEIPVGFVDSIEVDGAVASNVSVAIAGPDLDTGLLGHDFFGNFDVTIRRDVVEFRVR</sequence>
<name>A0ABV0J5P2_9CYAN</name>
<proteinExistence type="predicted"/>
<evidence type="ECO:0000256" key="1">
    <source>
        <dbReference type="SAM" id="MobiDB-lite"/>
    </source>
</evidence>
<feature type="region of interest" description="Disordered" evidence="1">
    <location>
        <begin position="31"/>
        <end position="74"/>
    </location>
</feature>
<feature type="compositionally biased region" description="Low complexity" evidence="1">
    <location>
        <begin position="32"/>
        <end position="50"/>
    </location>
</feature>
<dbReference type="InterPro" id="IPR034122">
    <property type="entry name" value="Retropepsin-like_bacterial"/>
</dbReference>
<dbReference type="Gene3D" id="2.40.70.10">
    <property type="entry name" value="Acid Proteases"/>
    <property type="match status" value="1"/>
</dbReference>
<evidence type="ECO:0000313" key="2">
    <source>
        <dbReference type="EMBL" id="MEP0817091.1"/>
    </source>
</evidence>
<dbReference type="InterPro" id="IPR021109">
    <property type="entry name" value="Peptidase_aspartic_dom_sf"/>
</dbReference>
<reference evidence="2 3" key="1">
    <citation type="submission" date="2022-04" db="EMBL/GenBank/DDBJ databases">
        <title>Positive selection, recombination, and allopatry shape intraspecific diversity of widespread and dominant cyanobacteria.</title>
        <authorList>
            <person name="Wei J."/>
            <person name="Shu W."/>
            <person name="Hu C."/>
        </authorList>
    </citation>
    <scope>NUCLEOTIDE SEQUENCE [LARGE SCALE GENOMIC DNA]</scope>
    <source>
        <strain evidence="2 3">GB2-A4</strain>
    </source>
</reference>
<evidence type="ECO:0000313" key="3">
    <source>
        <dbReference type="Proteomes" id="UP001464891"/>
    </source>
</evidence>
<dbReference type="CDD" id="cd05483">
    <property type="entry name" value="retropepsin_like_bacteria"/>
    <property type="match status" value="1"/>
</dbReference>
<comment type="caution">
    <text evidence="2">The sequence shown here is derived from an EMBL/GenBank/DDBJ whole genome shotgun (WGS) entry which is preliminary data.</text>
</comment>
<dbReference type="PROSITE" id="PS51257">
    <property type="entry name" value="PROKAR_LIPOPROTEIN"/>
    <property type="match status" value="1"/>
</dbReference>
<dbReference type="EMBL" id="JAMPKM010000003">
    <property type="protein sequence ID" value="MEP0817091.1"/>
    <property type="molecule type" value="Genomic_DNA"/>
</dbReference>
<dbReference type="RefSeq" id="WP_190439667.1">
    <property type="nucleotide sequence ID" value="NZ_JAMPKM010000003.1"/>
</dbReference>
<organism evidence="2 3">
    <name type="scientific">Trichocoleus desertorum GB2-A4</name>
    <dbReference type="NCBI Taxonomy" id="2933944"/>
    <lineage>
        <taxon>Bacteria</taxon>
        <taxon>Bacillati</taxon>
        <taxon>Cyanobacteriota</taxon>
        <taxon>Cyanophyceae</taxon>
        <taxon>Leptolyngbyales</taxon>
        <taxon>Trichocoleusaceae</taxon>
        <taxon>Trichocoleus</taxon>
    </lineage>
</organism>